<evidence type="ECO:0000313" key="2">
    <source>
        <dbReference type="Proteomes" id="UP000259864"/>
    </source>
</evidence>
<organism evidence="1 2">
    <name type="scientific">Metamycoplasma alkalescens</name>
    <dbReference type="NCBI Taxonomy" id="45363"/>
    <lineage>
        <taxon>Bacteria</taxon>
        <taxon>Bacillati</taxon>
        <taxon>Mycoplasmatota</taxon>
        <taxon>Mycoplasmoidales</taxon>
        <taxon>Metamycoplasmataceae</taxon>
        <taxon>Metamycoplasma</taxon>
    </lineage>
</organism>
<reference evidence="2" key="1">
    <citation type="submission" date="2018-06" db="EMBL/GenBank/DDBJ databases">
        <authorList>
            <consortium name="Pathogen Informatics"/>
        </authorList>
    </citation>
    <scope>NUCLEOTIDE SEQUENCE [LARGE SCALE GENOMIC DNA]</scope>
    <source>
        <strain evidence="2">NCTC10135</strain>
    </source>
</reference>
<dbReference type="EMBL" id="LS991949">
    <property type="protein sequence ID" value="SYV89775.1"/>
    <property type="molecule type" value="Genomic_DNA"/>
</dbReference>
<dbReference type="AlphaFoldDB" id="A0A3B0P4E7"/>
<dbReference type="Proteomes" id="UP000259864">
    <property type="component" value="Chromosome 1"/>
</dbReference>
<accession>A0A3B0P4E7</accession>
<gene>
    <name evidence="1" type="ORF">NCTC10135_00275</name>
</gene>
<sequence>MNPDAKKTYEIILTSTNYDDKLVKDYFAYALKQYSNYLGLNW</sequence>
<evidence type="ECO:0000313" key="1">
    <source>
        <dbReference type="EMBL" id="SYV89775.1"/>
    </source>
</evidence>
<dbReference type="KEGG" id="mala:NCTC10135_00275"/>
<protein>
    <submittedName>
        <fullName evidence="1">F0F1 ATP synthase subunit alpha</fullName>
    </submittedName>
</protein>
<feature type="non-terminal residue" evidence="1">
    <location>
        <position position="42"/>
    </location>
</feature>
<name>A0A3B0P4E7_9BACT</name>
<proteinExistence type="predicted"/>